<feature type="transmembrane region" description="Helical" evidence="1">
    <location>
        <begin position="86"/>
        <end position="107"/>
    </location>
</feature>
<evidence type="ECO:0000313" key="3">
    <source>
        <dbReference type="Proteomes" id="UP001140502"/>
    </source>
</evidence>
<sequence length="161" mass="18305">MDSPHSKETHFSFPEFQYSNPEDKAQTSDQSARIPVISAYFPLRYRTLTQLGCIVGLAAVSLRALLVVCQVLCVDANPWIDRLRRMVVFDKIIIGVFTAAWYMRILIEIWEADLLLSKMEAAAGGDARAQTDMVALREKRDWGMLLNHRPFNLSWVFGARG</sequence>
<gene>
    <name evidence="2" type="ORF">N0V84_010502</name>
</gene>
<feature type="transmembrane region" description="Helical" evidence="1">
    <location>
        <begin position="48"/>
        <end position="74"/>
    </location>
</feature>
<evidence type="ECO:0000256" key="1">
    <source>
        <dbReference type="SAM" id="Phobius"/>
    </source>
</evidence>
<comment type="caution">
    <text evidence="2">The sequence shown here is derived from an EMBL/GenBank/DDBJ whole genome shotgun (WGS) entry which is preliminary data.</text>
</comment>
<evidence type="ECO:0000313" key="2">
    <source>
        <dbReference type="EMBL" id="KAJ4311337.1"/>
    </source>
</evidence>
<dbReference type="Proteomes" id="UP001140502">
    <property type="component" value="Unassembled WGS sequence"/>
</dbReference>
<protein>
    <submittedName>
        <fullName evidence="2">Uncharacterized protein</fullName>
    </submittedName>
</protein>
<name>A0A9W8W4J4_9HYPO</name>
<keyword evidence="3" id="KW-1185">Reference proteome</keyword>
<dbReference type="EMBL" id="JAPEUR010000336">
    <property type="protein sequence ID" value="KAJ4311337.1"/>
    <property type="molecule type" value="Genomic_DNA"/>
</dbReference>
<accession>A0A9W8W4J4</accession>
<dbReference type="OrthoDB" id="5063154at2759"/>
<keyword evidence="1" id="KW-0472">Membrane</keyword>
<proteinExistence type="predicted"/>
<organism evidence="2 3">
    <name type="scientific">Fusarium piperis</name>
    <dbReference type="NCBI Taxonomy" id="1435070"/>
    <lineage>
        <taxon>Eukaryota</taxon>
        <taxon>Fungi</taxon>
        <taxon>Dikarya</taxon>
        <taxon>Ascomycota</taxon>
        <taxon>Pezizomycotina</taxon>
        <taxon>Sordariomycetes</taxon>
        <taxon>Hypocreomycetidae</taxon>
        <taxon>Hypocreales</taxon>
        <taxon>Nectriaceae</taxon>
        <taxon>Fusarium</taxon>
        <taxon>Fusarium solani species complex</taxon>
    </lineage>
</organism>
<dbReference type="AlphaFoldDB" id="A0A9W8W4J4"/>
<keyword evidence="1" id="KW-1133">Transmembrane helix</keyword>
<keyword evidence="1" id="KW-0812">Transmembrane</keyword>
<reference evidence="2" key="1">
    <citation type="submission" date="2022-10" db="EMBL/GenBank/DDBJ databases">
        <title>Tapping the CABI collections for fungal endophytes: first genome assemblies for Collariella, Neodidymelliopsis, Ascochyta clinopodiicola, Didymella pomorum, Didymosphaeria variabile, Neocosmospora piperis and Neocucurbitaria cava.</title>
        <authorList>
            <person name="Hill R."/>
        </authorList>
    </citation>
    <scope>NUCLEOTIDE SEQUENCE</scope>
    <source>
        <strain evidence="2">IMI 366586</strain>
    </source>
</reference>